<accession>A0A0F9HJG4</accession>
<keyword evidence="1" id="KW-1133">Transmembrane helix</keyword>
<evidence type="ECO:0000256" key="1">
    <source>
        <dbReference type="SAM" id="Phobius"/>
    </source>
</evidence>
<feature type="transmembrane region" description="Helical" evidence="1">
    <location>
        <begin position="48"/>
        <end position="66"/>
    </location>
</feature>
<evidence type="ECO:0008006" key="3">
    <source>
        <dbReference type="Google" id="ProtNLM"/>
    </source>
</evidence>
<reference evidence="2" key="1">
    <citation type="journal article" date="2015" name="Nature">
        <title>Complex archaea that bridge the gap between prokaryotes and eukaryotes.</title>
        <authorList>
            <person name="Spang A."/>
            <person name="Saw J.H."/>
            <person name="Jorgensen S.L."/>
            <person name="Zaremba-Niedzwiedzka K."/>
            <person name="Martijn J."/>
            <person name="Lind A.E."/>
            <person name="van Eijk R."/>
            <person name="Schleper C."/>
            <person name="Guy L."/>
            <person name="Ettema T.J."/>
        </authorList>
    </citation>
    <scope>NUCLEOTIDE SEQUENCE</scope>
</reference>
<comment type="caution">
    <text evidence="2">The sequence shown here is derived from an EMBL/GenBank/DDBJ whole genome shotgun (WGS) entry which is preliminary data.</text>
</comment>
<feature type="transmembrane region" description="Helical" evidence="1">
    <location>
        <begin position="116"/>
        <end position="134"/>
    </location>
</feature>
<protein>
    <recommendedName>
        <fullName evidence="3">DUF2178 domain-containing protein</fullName>
    </recommendedName>
</protein>
<name>A0A0F9HJG4_9ZZZZ</name>
<sequence length="144" mass="15886">MKQQTGLTFKQRNKLNTVYLAKWTLAWVLTLALASFGPLLLWGEQNTLLSIVAIMVNVCAGIMMIMANKRHLAGLDELQQRLHLNAMAITLGGSLVFGLAYSVLQTSGVISFRQGISHLVMFMGITYLVCVVVMNKQLGAEDEE</sequence>
<evidence type="ECO:0000313" key="2">
    <source>
        <dbReference type="EMBL" id="KKL75262.1"/>
    </source>
</evidence>
<dbReference type="EMBL" id="LAZR01024401">
    <property type="protein sequence ID" value="KKL75262.1"/>
    <property type="molecule type" value="Genomic_DNA"/>
</dbReference>
<organism evidence="2">
    <name type="scientific">marine sediment metagenome</name>
    <dbReference type="NCBI Taxonomy" id="412755"/>
    <lineage>
        <taxon>unclassified sequences</taxon>
        <taxon>metagenomes</taxon>
        <taxon>ecological metagenomes</taxon>
    </lineage>
</organism>
<dbReference type="AlphaFoldDB" id="A0A0F9HJG4"/>
<keyword evidence="1" id="KW-0812">Transmembrane</keyword>
<proteinExistence type="predicted"/>
<keyword evidence="1" id="KW-0472">Membrane</keyword>
<feature type="transmembrane region" description="Helical" evidence="1">
    <location>
        <begin position="20"/>
        <end position="42"/>
    </location>
</feature>
<gene>
    <name evidence="2" type="ORF">LCGC14_2056620</name>
</gene>
<feature type="transmembrane region" description="Helical" evidence="1">
    <location>
        <begin position="86"/>
        <end position="104"/>
    </location>
</feature>